<proteinExistence type="predicted"/>
<gene>
    <name evidence="2" type="ORF">chiPu_0030438</name>
</gene>
<reference evidence="2 3" key="1">
    <citation type="journal article" date="2018" name="Nat. Ecol. Evol.">
        <title>Shark genomes provide insights into elasmobranch evolution and the origin of vertebrates.</title>
        <authorList>
            <person name="Hara Y"/>
            <person name="Yamaguchi K"/>
            <person name="Onimaru K"/>
            <person name="Kadota M"/>
            <person name="Koyanagi M"/>
            <person name="Keeley SD"/>
            <person name="Tatsumi K"/>
            <person name="Tanaka K"/>
            <person name="Motone F"/>
            <person name="Kageyama Y"/>
            <person name="Nozu R"/>
            <person name="Adachi N"/>
            <person name="Nishimura O"/>
            <person name="Nakagawa R"/>
            <person name="Tanegashima C"/>
            <person name="Kiyatake I"/>
            <person name="Matsumoto R"/>
            <person name="Murakumo K"/>
            <person name="Nishida K"/>
            <person name="Terakita A"/>
            <person name="Kuratani S"/>
            <person name="Sato K"/>
            <person name="Hyodo S Kuraku.S."/>
        </authorList>
    </citation>
    <scope>NUCLEOTIDE SEQUENCE [LARGE SCALE GENOMIC DNA]</scope>
</reference>
<protein>
    <submittedName>
        <fullName evidence="2">Uncharacterized protein</fullName>
    </submittedName>
</protein>
<feature type="region of interest" description="Disordered" evidence="1">
    <location>
        <begin position="1"/>
        <end position="45"/>
    </location>
</feature>
<dbReference type="Proteomes" id="UP000287033">
    <property type="component" value="Unassembled WGS sequence"/>
</dbReference>
<comment type="caution">
    <text evidence="2">The sequence shown here is derived from an EMBL/GenBank/DDBJ whole genome shotgun (WGS) entry which is preliminary data.</text>
</comment>
<name>A0A401TUS1_CHIPU</name>
<evidence type="ECO:0000313" key="3">
    <source>
        <dbReference type="Proteomes" id="UP000287033"/>
    </source>
</evidence>
<accession>A0A401TUS1</accession>
<sequence length="130" mass="14056">VDEERPEQTEGMVGRTARRGPLPDADAPKDDIERQEQAGDADRPHRAAAIERLEGGQHGRLGHLAIGQRRSAFVGRTGRLERPVSATGERTRDQDNEHHTPAQSHFVGAFGCVKVMAREADAAASSSDAL</sequence>
<feature type="region of interest" description="Disordered" evidence="1">
    <location>
        <begin position="76"/>
        <end position="103"/>
    </location>
</feature>
<dbReference type="EMBL" id="BEZZ01183091">
    <property type="protein sequence ID" value="GCC46380.1"/>
    <property type="molecule type" value="Genomic_DNA"/>
</dbReference>
<feature type="compositionally biased region" description="Basic and acidic residues" evidence="1">
    <location>
        <begin position="89"/>
        <end position="100"/>
    </location>
</feature>
<keyword evidence="3" id="KW-1185">Reference proteome</keyword>
<organism evidence="2 3">
    <name type="scientific">Chiloscyllium punctatum</name>
    <name type="common">Brownbanded bambooshark</name>
    <name type="synonym">Hemiscyllium punctatum</name>
    <dbReference type="NCBI Taxonomy" id="137246"/>
    <lineage>
        <taxon>Eukaryota</taxon>
        <taxon>Metazoa</taxon>
        <taxon>Chordata</taxon>
        <taxon>Craniata</taxon>
        <taxon>Vertebrata</taxon>
        <taxon>Chondrichthyes</taxon>
        <taxon>Elasmobranchii</taxon>
        <taxon>Galeomorphii</taxon>
        <taxon>Galeoidea</taxon>
        <taxon>Orectolobiformes</taxon>
        <taxon>Hemiscylliidae</taxon>
        <taxon>Chiloscyllium</taxon>
    </lineage>
</organism>
<dbReference type="AlphaFoldDB" id="A0A401TUS1"/>
<feature type="non-terminal residue" evidence="2">
    <location>
        <position position="1"/>
    </location>
</feature>
<feature type="compositionally biased region" description="Basic and acidic residues" evidence="1">
    <location>
        <begin position="26"/>
        <end position="45"/>
    </location>
</feature>
<evidence type="ECO:0000256" key="1">
    <source>
        <dbReference type="SAM" id="MobiDB-lite"/>
    </source>
</evidence>
<evidence type="ECO:0000313" key="2">
    <source>
        <dbReference type="EMBL" id="GCC46380.1"/>
    </source>
</evidence>